<proteinExistence type="inferred from homology"/>
<evidence type="ECO:0000313" key="6">
    <source>
        <dbReference type="EMBL" id="OSC97630.1"/>
    </source>
</evidence>
<dbReference type="AlphaFoldDB" id="A0A1Y2IB40"/>
<dbReference type="PANTHER" id="PTHR21013">
    <property type="entry name" value="ATP SYNTHASE MITOCHONDRIAL F1 COMPLEX ASSEMBLY FACTOR 2/ATP12 PROTEIN, MITOCHONDRIAL PRECURSOR"/>
    <property type="match status" value="1"/>
</dbReference>
<dbReference type="STRING" id="1353009.A0A1Y2IB40"/>
<keyword evidence="5" id="KW-0143">Chaperone</keyword>
<keyword evidence="3" id="KW-0809">Transit peptide</keyword>
<evidence type="ECO:0000256" key="5">
    <source>
        <dbReference type="ARBA" id="ARBA00023186"/>
    </source>
</evidence>
<dbReference type="PANTHER" id="PTHR21013:SF10">
    <property type="entry name" value="ATP SYNTHASE MITOCHONDRIAL F1 COMPLEX ASSEMBLY FACTOR 2"/>
    <property type="match status" value="1"/>
</dbReference>
<dbReference type="InterPro" id="IPR011419">
    <property type="entry name" value="ATP12_ATP_synth-F1-assembly"/>
</dbReference>
<keyword evidence="4" id="KW-0496">Mitochondrion</keyword>
<evidence type="ECO:0000256" key="4">
    <source>
        <dbReference type="ARBA" id="ARBA00023128"/>
    </source>
</evidence>
<dbReference type="GO" id="GO:0005739">
    <property type="term" value="C:mitochondrion"/>
    <property type="evidence" value="ECO:0007669"/>
    <property type="project" value="UniProtKB-SubCell"/>
</dbReference>
<evidence type="ECO:0000256" key="3">
    <source>
        <dbReference type="ARBA" id="ARBA00022946"/>
    </source>
</evidence>
<evidence type="ECO:0000313" key="7">
    <source>
        <dbReference type="Proteomes" id="UP000193067"/>
    </source>
</evidence>
<dbReference type="GO" id="GO:0033615">
    <property type="term" value="P:mitochondrial proton-transporting ATP synthase complex assembly"/>
    <property type="evidence" value="ECO:0007669"/>
    <property type="project" value="TreeGrafter"/>
</dbReference>
<dbReference type="OrthoDB" id="5673at2759"/>
<sequence>MHRQALRALVPLVRANARRPFAPRRVVCLARGHATVSNSSQANDLTKRAEATLKRFWKTVGVEKRDGGYAVTLDKRPLRTPGGKPLIIPPEKRLVAALIASEWENQETVLKPHALPMTSIVSRAIDAFQDESTRNEVRAQLLKYLETDTIFYHADEPAGLVRLQEAHWKPILDWAREAFGVEIKVSDSIFVPPQSAETMKKFEEILSNFSPWEMAAMERATYTSKSFLIGLALVLRRLDVDQAAQAAHVEVNSQIERWGEVEDTHDVDYHDMRRQLGSAACLLANY</sequence>
<comment type="similarity">
    <text evidence="2">Belongs to the ATP12 family.</text>
</comment>
<dbReference type="Gene3D" id="1.10.3580.10">
    <property type="entry name" value="ATP12 ATPase"/>
    <property type="match status" value="1"/>
</dbReference>
<accession>A0A1Y2IB40</accession>
<comment type="subcellular location">
    <subcellularLocation>
        <location evidence="1">Mitochondrion</location>
    </subcellularLocation>
</comment>
<organism evidence="6 7">
    <name type="scientific">Trametes coccinea (strain BRFM310)</name>
    <name type="common">Pycnoporus coccineus</name>
    <dbReference type="NCBI Taxonomy" id="1353009"/>
    <lineage>
        <taxon>Eukaryota</taxon>
        <taxon>Fungi</taxon>
        <taxon>Dikarya</taxon>
        <taxon>Basidiomycota</taxon>
        <taxon>Agaricomycotina</taxon>
        <taxon>Agaricomycetes</taxon>
        <taxon>Polyporales</taxon>
        <taxon>Polyporaceae</taxon>
        <taxon>Trametes</taxon>
    </lineage>
</organism>
<keyword evidence="7" id="KW-1185">Reference proteome</keyword>
<evidence type="ECO:0000256" key="2">
    <source>
        <dbReference type="ARBA" id="ARBA00008231"/>
    </source>
</evidence>
<evidence type="ECO:0000256" key="1">
    <source>
        <dbReference type="ARBA" id="ARBA00004173"/>
    </source>
</evidence>
<dbReference type="InterPro" id="IPR023335">
    <property type="entry name" value="ATP12_ortho_dom_sf"/>
</dbReference>
<gene>
    <name evidence="6" type="ORF">PYCCODRAFT_1471677</name>
</gene>
<dbReference type="InterPro" id="IPR042272">
    <property type="entry name" value="ATP12_ATP_synth-F1-assembly_N"/>
</dbReference>
<dbReference type="SUPFAM" id="SSF160909">
    <property type="entry name" value="ATP12-like"/>
    <property type="match status" value="1"/>
</dbReference>
<dbReference type="Gene3D" id="3.30.2180.10">
    <property type="entry name" value="ATP12-like"/>
    <property type="match status" value="1"/>
</dbReference>
<protein>
    <submittedName>
        <fullName evidence="6">ATP12-domain-containing protein</fullName>
    </submittedName>
</protein>
<dbReference type="Pfam" id="PF07542">
    <property type="entry name" value="ATP12"/>
    <property type="match status" value="1"/>
</dbReference>
<dbReference type="EMBL" id="KZ084148">
    <property type="protein sequence ID" value="OSC97630.1"/>
    <property type="molecule type" value="Genomic_DNA"/>
</dbReference>
<reference evidence="6 7" key="1">
    <citation type="journal article" date="2015" name="Biotechnol. Biofuels">
        <title>Enhanced degradation of softwood versus hardwood by the white-rot fungus Pycnoporus coccineus.</title>
        <authorList>
            <person name="Couturier M."/>
            <person name="Navarro D."/>
            <person name="Chevret D."/>
            <person name="Henrissat B."/>
            <person name="Piumi F."/>
            <person name="Ruiz-Duenas F.J."/>
            <person name="Martinez A.T."/>
            <person name="Grigoriev I.V."/>
            <person name="Riley R."/>
            <person name="Lipzen A."/>
            <person name="Berrin J.G."/>
            <person name="Master E.R."/>
            <person name="Rosso M.N."/>
        </authorList>
    </citation>
    <scope>NUCLEOTIDE SEQUENCE [LARGE SCALE GENOMIC DNA]</scope>
    <source>
        <strain evidence="6 7">BRFM310</strain>
    </source>
</reference>
<name>A0A1Y2IB40_TRAC3</name>
<dbReference type="Proteomes" id="UP000193067">
    <property type="component" value="Unassembled WGS sequence"/>
</dbReference>